<dbReference type="InterPro" id="IPR043129">
    <property type="entry name" value="ATPase_NBD"/>
</dbReference>
<keyword evidence="6 12" id="KW-0418">Kinase</keyword>
<protein>
    <recommendedName>
        <fullName evidence="12">Phosphotransferase</fullName>
        <ecNumber evidence="12">2.7.1.-</ecNumber>
    </recommendedName>
</protein>
<organism evidence="15">
    <name type="scientific">Ceratitis capitata</name>
    <name type="common">Mediterranean fruit fly</name>
    <name type="synonym">Tephritis capitata</name>
    <dbReference type="NCBI Taxonomy" id="7213"/>
    <lineage>
        <taxon>Eukaryota</taxon>
        <taxon>Metazoa</taxon>
        <taxon>Ecdysozoa</taxon>
        <taxon>Arthropoda</taxon>
        <taxon>Hexapoda</taxon>
        <taxon>Insecta</taxon>
        <taxon>Pterygota</taxon>
        <taxon>Neoptera</taxon>
        <taxon>Endopterygota</taxon>
        <taxon>Diptera</taxon>
        <taxon>Brachycera</taxon>
        <taxon>Muscomorpha</taxon>
        <taxon>Tephritoidea</taxon>
        <taxon>Tephritidae</taxon>
        <taxon>Ceratitis</taxon>
        <taxon>Ceratitis</taxon>
    </lineage>
</organism>
<dbReference type="PANTHER" id="PTHR19443:SF16">
    <property type="entry name" value="HEXOKINASE TYPE 1-RELATED"/>
    <property type="match status" value="1"/>
</dbReference>
<gene>
    <name evidence="15" type="primary">HXK2</name>
</gene>
<comment type="catalytic activity">
    <reaction evidence="10">
        <text>D-fructose + ATP = D-fructose 6-phosphate + ADP + H(+)</text>
        <dbReference type="Rhea" id="RHEA:16125"/>
        <dbReference type="ChEBI" id="CHEBI:15378"/>
        <dbReference type="ChEBI" id="CHEBI:30616"/>
        <dbReference type="ChEBI" id="CHEBI:37721"/>
        <dbReference type="ChEBI" id="CHEBI:61527"/>
        <dbReference type="ChEBI" id="CHEBI:456216"/>
        <dbReference type="EC" id="2.7.1.1"/>
    </reaction>
    <physiologicalReaction direction="left-to-right" evidence="10">
        <dbReference type="Rhea" id="RHEA:16126"/>
    </physiologicalReaction>
</comment>
<dbReference type="Gene3D" id="3.30.420.40">
    <property type="match status" value="1"/>
</dbReference>
<accession>W8B8Z7</accession>
<evidence type="ECO:0000259" key="13">
    <source>
        <dbReference type="Pfam" id="PF00349"/>
    </source>
</evidence>
<evidence type="ECO:0000256" key="7">
    <source>
        <dbReference type="ARBA" id="ARBA00022840"/>
    </source>
</evidence>
<name>W8B8Z7_CERCA</name>
<dbReference type="InterPro" id="IPR022672">
    <property type="entry name" value="Hexokinase_N"/>
</dbReference>
<evidence type="ECO:0000256" key="8">
    <source>
        <dbReference type="ARBA" id="ARBA00023152"/>
    </source>
</evidence>
<dbReference type="PROSITE" id="PS51748">
    <property type="entry name" value="HEXOKINASE_2"/>
    <property type="match status" value="1"/>
</dbReference>
<comment type="similarity">
    <text evidence="3 12">Belongs to the hexokinase family.</text>
</comment>
<dbReference type="GO" id="GO:0001678">
    <property type="term" value="P:intracellular glucose homeostasis"/>
    <property type="evidence" value="ECO:0007669"/>
    <property type="project" value="InterPro"/>
</dbReference>
<dbReference type="InterPro" id="IPR022673">
    <property type="entry name" value="Hexokinase_C"/>
</dbReference>
<reference evidence="15" key="1">
    <citation type="submission" date="2013-07" db="EMBL/GenBank/DDBJ databases">
        <authorList>
            <person name="Geib S."/>
        </authorList>
    </citation>
    <scope>NUCLEOTIDE SEQUENCE</scope>
</reference>
<dbReference type="GO" id="GO:0005739">
    <property type="term" value="C:mitochondrion"/>
    <property type="evidence" value="ECO:0007669"/>
    <property type="project" value="TreeGrafter"/>
</dbReference>
<dbReference type="EC" id="2.7.1.-" evidence="12"/>
<dbReference type="Gene3D" id="3.40.367.20">
    <property type="match status" value="1"/>
</dbReference>
<keyword evidence="8 12" id="KW-0324">Glycolysis</keyword>
<evidence type="ECO:0000313" key="15">
    <source>
        <dbReference type="EMBL" id="JAB93538.1"/>
    </source>
</evidence>
<dbReference type="GO" id="GO:0006006">
    <property type="term" value="P:glucose metabolic process"/>
    <property type="evidence" value="ECO:0007669"/>
    <property type="project" value="TreeGrafter"/>
</dbReference>
<keyword evidence="5 12" id="KW-0547">Nucleotide-binding</keyword>
<evidence type="ECO:0000256" key="1">
    <source>
        <dbReference type="ARBA" id="ARBA00004888"/>
    </source>
</evidence>
<evidence type="ECO:0000256" key="10">
    <source>
        <dbReference type="ARBA" id="ARBA00047905"/>
    </source>
</evidence>
<dbReference type="EMBL" id="GAMC01013018">
    <property type="protein sequence ID" value="JAB93537.1"/>
    <property type="molecule type" value="mRNA"/>
</dbReference>
<dbReference type="GO" id="GO:0006096">
    <property type="term" value="P:glycolytic process"/>
    <property type="evidence" value="ECO:0007669"/>
    <property type="project" value="UniProtKB-UniPathway"/>
</dbReference>
<dbReference type="PROSITE" id="PS00378">
    <property type="entry name" value="HEXOKINASE_1"/>
    <property type="match status" value="1"/>
</dbReference>
<dbReference type="PANTHER" id="PTHR19443">
    <property type="entry name" value="HEXOKINASE"/>
    <property type="match status" value="1"/>
</dbReference>
<dbReference type="PRINTS" id="PR00475">
    <property type="entry name" value="HEXOKINASE"/>
</dbReference>
<dbReference type="UniPathway" id="UPA00109">
    <property type="reaction ID" value="UER00180"/>
</dbReference>
<dbReference type="GO" id="GO:0005524">
    <property type="term" value="F:ATP binding"/>
    <property type="evidence" value="ECO:0007669"/>
    <property type="project" value="UniProtKB-UniRule"/>
</dbReference>
<evidence type="ECO:0000256" key="12">
    <source>
        <dbReference type="RuleBase" id="RU362007"/>
    </source>
</evidence>
<feature type="domain" description="Hexokinase N-terminal" evidence="13">
    <location>
        <begin position="10"/>
        <end position="204"/>
    </location>
</feature>
<evidence type="ECO:0000256" key="11">
    <source>
        <dbReference type="ARBA" id="ARBA00048160"/>
    </source>
</evidence>
<dbReference type="UniPathway" id="UPA00242"/>
<dbReference type="InterPro" id="IPR019807">
    <property type="entry name" value="Hexokinase_BS"/>
</dbReference>
<dbReference type="SUPFAM" id="SSF53067">
    <property type="entry name" value="Actin-like ATPase domain"/>
    <property type="match status" value="2"/>
</dbReference>
<dbReference type="FunFam" id="3.40.367.20:FF:000020">
    <property type="entry name" value="Hexokinase-1"/>
    <property type="match status" value="1"/>
</dbReference>
<proteinExistence type="evidence at transcript level"/>
<evidence type="ECO:0000256" key="2">
    <source>
        <dbReference type="ARBA" id="ARBA00005028"/>
    </source>
</evidence>
<dbReference type="InterPro" id="IPR001312">
    <property type="entry name" value="Hexokinase"/>
</dbReference>
<dbReference type="GO" id="GO:0008865">
    <property type="term" value="F:fructokinase activity"/>
    <property type="evidence" value="ECO:0007669"/>
    <property type="project" value="TreeGrafter"/>
</dbReference>
<evidence type="ECO:0000256" key="4">
    <source>
        <dbReference type="ARBA" id="ARBA00022679"/>
    </source>
</evidence>
<dbReference type="Pfam" id="PF00349">
    <property type="entry name" value="Hexokinase_1"/>
    <property type="match status" value="1"/>
</dbReference>
<dbReference type="GO" id="GO:0004340">
    <property type="term" value="F:glucokinase activity"/>
    <property type="evidence" value="ECO:0007669"/>
    <property type="project" value="TreeGrafter"/>
</dbReference>
<dbReference type="Pfam" id="PF03727">
    <property type="entry name" value="Hexokinase_2"/>
    <property type="match status" value="1"/>
</dbReference>
<dbReference type="GO" id="GO:0005536">
    <property type="term" value="F:D-glucose binding"/>
    <property type="evidence" value="ECO:0007669"/>
    <property type="project" value="InterPro"/>
</dbReference>
<keyword evidence="7 12" id="KW-0067">ATP-binding</keyword>
<comment type="catalytic activity">
    <reaction evidence="11">
        <text>D-glucose + ATP = D-glucose 6-phosphate + ADP + H(+)</text>
        <dbReference type="Rhea" id="RHEA:17825"/>
        <dbReference type="ChEBI" id="CHEBI:4167"/>
        <dbReference type="ChEBI" id="CHEBI:15378"/>
        <dbReference type="ChEBI" id="CHEBI:30616"/>
        <dbReference type="ChEBI" id="CHEBI:61548"/>
        <dbReference type="ChEBI" id="CHEBI:456216"/>
        <dbReference type="EC" id="2.7.1.1"/>
    </reaction>
    <physiologicalReaction direction="left-to-right" evidence="11">
        <dbReference type="Rhea" id="RHEA:17826"/>
    </physiologicalReaction>
</comment>
<comment type="catalytic activity">
    <reaction evidence="9">
        <text>a D-hexose + ATP = a D-hexose 6-phosphate + ADP + H(+)</text>
        <dbReference type="Rhea" id="RHEA:22740"/>
        <dbReference type="ChEBI" id="CHEBI:4194"/>
        <dbReference type="ChEBI" id="CHEBI:15378"/>
        <dbReference type="ChEBI" id="CHEBI:30616"/>
        <dbReference type="ChEBI" id="CHEBI:229467"/>
        <dbReference type="ChEBI" id="CHEBI:456216"/>
        <dbReference type="EC" id="2.7.1.1"/>
    </reaction>
    <physiologicalReaction direction="left-to-right" evidence="9">
        <dbReference type="Rhea" id="RHEA:22741"/>
    </physiologicalReaction>
</comment>
<evidence type="ECO:0000256" key="9">
    <source>
        <dbReference type="ARBA" id="ARBA00044613"/>
    </source>
</evidence>
<dbReference type="FunFam" id="3.30.420.40:FF:000095">
    <property type="entry name" value="Phosphotransferase"/>
    <property type="match status" value="1"/>
</dbReference>
<reference evidence="15" key="2">
    <citation type="journal article" date="2014" name="BMC Genomics">
        <title>A genomic perspective to assessing quality of mass-reared SIT flies used in Mediterranean fruit fly (Ceratitis capitata) eradication in California.</title>
        <authorList>
            <person name="Calla B."/>
            <person name="Hall B."/>
            <person name="Hou S."/>
            <person name="Geib S.M."/>
        </authorList>
    </citation>
    <scope>NUCLEOTIDE SEQUENCE</scope>
</reference>
<evidence type="ECO:0000259" key="14">
    <source>
        <dbReference type="Pfam" id="PF03727"/>
    </source>
</evidence>
<sequence length="469" mass="52903">MSTTSELTRLREFLNELIPSEDQLVRLYQNFCAQIRKGLGSKTNKDASTKCYLTYVQDFPTGNETGKYLALDLGGSKFRVLLIHLKGDSEAEQITKIYDLTERELHSTGVELFDYIAKCLHEFVCEQKVDNEHMPLGFTFSFPCVQTGLSRATLVRWTKGFNCSDTVGEDIGLMLKAAIARRPGLRIDMVAILNDTTGTQMSCAHRNPSCHIGLIVGTGCNACYTEKVENCERLDSKYKDKPKIIINVEWGAFGEKGGVDHLFTDYDRNVDQNSINRGSQIFEKMVSGMYMGELVRLILLRAVNENLVFAQCKLRKHITDILTKKPHCIETKVLSDIANDRGDDWPLVKDVFKQVFNLNNADPDDCMKFKFICDVVVKRSGNMIGVTLSGLVNKVGESFSVIGVDGTVYRCHPNFDGYMRETLDRFVDKDYKYDMMLSEDGSGRGAALVAAVVHRDYMERKSLNAKLRQ</sequence>
<evidence type="ECO:0000256" key="6">
    <source>
        <dbReference type="ARBA" id="ARBA00022777"/>
    </source>
</evidence>
<comment type="pathway">
    <text evidence="2">Carbohydrate metabolism; hexose metabolism.</text>
</comment>
<dbReference type="EMBL" id="GAMC01013017">
    <property type="protein sequence ID" value="JAB93538.1"/>
    <property type="molecule type" value="mRNA"/>
</dbReference>
<dbReference type="GO" id="GO:0005829">
    <property type="term" value="C:cytosol"/>
    <property type="evidence" value="ECO:0007669"/>
    <property type="project" value="TreeGrafter"/>
</dbReference>
<dbReference type="OrthoDB" id="419537at2759"/>
<feature type="domain" description="Hexokinase C-terminal" evidence="14">
    <location>
        <begin position="212"/>
        <end position="452"/>
    </location>
</feature>
<evidence type="ECO:0000256" key="5">
    <source>
        <dbReference type="ARBA" id="ARBA00022741"/>
    </source>
</evidence>
<keyword evidence="4 12" id="KW-0808">Transferase</keyword>
<dbReference type="AlphaFoldDB" id="W8B8Z7"/>
<comment type="pathway">
    <text evidence="1">Carbohydrate degradation; glycolysis; D-glyceraldehyde 3-phosphate and glycerone phosphate from D-glucose: step 1/4.</text>
</comment>
<evidence type="ECO:0000256" key="3">
    <source>
        <dbReference type="ARBA" id="ARBA00009225"/>
    </source>
</evidence>